<dbReference type="InterPro" id="IPR045338">
    <property type="entry name" value="DUF6535"/>
</dbReference>
<accession>A0A8H5GDB2</accession>
<feature type="transmembrane region" description="Helical" evidence="1">
    <location>
        <begin position="255"/>
        <end position="281"/>
    </location>
</feature>
<sequence>MTISLLVKVFGNLFFRKKKSRDLESRSARSENGPPGAVLGESTVTVDNIIPLISPRQKGPYKPTADDEASAKLWSVYIDEARRYDEELLKGWKGDMEGMLLFSALYSASLTAFLIESYKTLQDDPAQDTVFFLAQISQQLAAASNGTTFQFEPPAFHVPTSAIVCNVLWFLSLALALTCSLLATFVQQWTRDFIHKTNLKPSPVRQARVIAYMYSGLRDFGMHSFVDLIPILLHISLFFFFAGLVAFLLPVNRVLTYIMACVLAVFLLVYTVLSCITLLYLNAPYRTPLSVVLWRFGNAISDFLVHKHDLLRRDQTLNEAMLGTALQDTAARDQQAMIYTMKSVTDDNELLPFLEAIPDVIYNTSTSVPDVTYNFTCSEWVRNDIRESNLPIIMLLLQTSDPEVNILGRLYQFTMKSDGWTDPVFADRSSKACCRALWSLIYALFKPSTDPHSQGLNLENHYLRTYRDSIESLSFCIWDHKFSGSSTTPHEYIPSVQVVMGISLLYGLRNVVYAIEDALSGSDLMSVNELRGRFALLLMTWQSFLEHPSGVACVIEDDWPLRGLLNTLFTALRKGSVSSDPFNELICVKESLADLVSDEVWQDAHLSALATYLCDVGSLISKNLLPHEFRRTCQIILPDVEGTPTSFSITMAPSYIRDYAKPLLTVKSLLDGGSISRSPNMDLYMIQCIKLFLSSKAAFSGSPEAASGRKFVLEYCCQWRDIGDYGRHFFCLSELPGASSQCFLDDAFVFPLRLWKAIIRRGDGVDPGWSLEKDCLLLKANLDEILLKHICDPARYSNHLDLNEECQMRLTQEYLPHRVFLRPLPEDKSCTGSLWIALLVRGLTLLSQEPSLEDESLWKWTNWSTDFLVHVRSDLKVDEIIQLHFARSMSNLCDAIITQNAGHRDEYYLSRIYLDICQSLGLSSSWQWVTSHRGVKFLMKAVLGVDEYIEAEAKRSTYLERGQYGHNALIKRCRTVLAEQREKNRRRWMDKKKRSRFIAQKEKSQARRISSKCRIRV</sequence>
<gene>
    <name evidence="3" type="ORF">D9758_007144</name>
</gene>
<name>A0A8H5GDB2_9AGAR</name>
<keyword evidence="4" id="KW-1185">Reference proteome</keyword>
<evidence type="ECO:0000259" key="2">
    <source>
        <dbReference type="Pfam" id="PF20153"/>
    </source>
</evidence>
<keyword evidence="1" id="KW-1133">Transmembrane helix</keyword>
<evidence type="ECO:0000313" key="4">
    <source>
        <dbReference type="Proteomes" id="UP000559256"/>
    </source>
</evidence>
<dbReference type="OrthoDB" id="3221808at2759"/>
<protein>
    <recommendedName>
        <fullName evidence="2">DUF6535 domain-containing protein</fullName>
    </recommendedName>
</protein>
<keyword evidence="1" id="KW-0472">Membrane</keyword>
<evidence type="ECO:0000256" key="1">
    <source>
        <dbReference type="SAM" id="Phobius"/>
    </source>
</evidence>
<organism evidence="3 4">
    <name type="scientific">Tetrapyrgos nigripes</name>
    <dbReference type="NCBI Taxonomy" id="182062"/>
    <lineage>
        <taxon>Eukaryota</taxon>
        <taxon>Fungi</taxon>
        <taxon>Dikarya</taxon>
        <taxon>Basidiomycota</taxon>
        <taxon>Agaricomycotina</taxon>
        <taxon>Agaricomycetes</taxon>
        <taxon>Agaricomycetidae</taxon>
        <taxon>Agaricales</taxon>
        <taxon>Marasmiineae</taxon>
        <taxon>Marasmiaceae</taxon>
        <taxon>Tetrapyrgos</taxon>
    </lineage>
</organism>
<evidence type="ECO:0000313" key="3">
    <source>
        <dbReference type="EMBL" id="KAF5362929.1"/>
    </source>
</evidence>
<dbReference type="AlphaFoldDB" id="A0A8H5GDB2"/>
<dbReference type="Pfam" id="PF20153">
    <property type="entry name" value="DUF6535"/>
    <property type="match status" value="1"/>
</dbReference>
<dbReference type="EMBL" id="JAACJM010000036">
    <property type="protein sequence ID" value="KAF5362929.1"/>
    <property type="molecule type" value="Genomic_DNA"/>
</dbReference>
<comment type="caution">
    <text evidence="3">The sequence shown here is derived from an EMBL/GenBank/DDBJ whole genome shotgun (WGS) entry which is preliminary data.</text>
</comment>
<reference evidence="3 4" key="1">
    <citation type="journal article" date="2020" name="ISME J.">
        <title>Uncovering the hidden diversity of litter-decomposition mechanisms in mushroom-forming fungi.</title>
        <authorList>
            <person name="Floudas D."/>
            <person name="Bentzer J."/>
            <person name="Ahren D."/>
            <person name="Johansson T."/>
            <person name="Persson P."/>
            <person name="Tunlid A."/>
        </authorList>
    </citation>
    <scope>NUCLEOTIDE SEQUENCE [LARGE SCALE GENOMIC DNA]</scope>
    <source>
        <strain evidence="3 4">CBS 291.85</strain>
    </source>
</reference>
<feature type="transmembrane region" description="Helical" evidence="1">
    <location>
        <begin position="228"/>
        <end position="249"/>
    </location>
</feature>
<proteinExistence type="predicted"/>
<feature type="domain" description="DUF6535" evidence="2">
    <location>
        <begin position="74"/>
        <end position="249"/>
    </location>
</feature>
<keyword evidence="1" id="KW-0812">Transmembrane</keyword>
<feature type="transmembrane region" description="Helical" evidence="1">
    <location>
        <begin position="167"/>
        <end position="186"/>
    </location>
</feature>
<dbReference type="Proteomes" id="UP000559256">
    <property type="component" value="Unassembled WGS sequence"/>
</dbReference>